<proteinExistence type="predicted"/>
<protein>
    <recommendedName>
        <fullName evidence="1">Polymerase beta nucleotidyltransferase domain-containing protein</fullName>
    </recommendedName>
</protein>
<dbReference type="InterPro" id="IPR052930">
    <property type="entry name" value="TA_antitoxin_MntA"/>
</dbReference>
<dbReference type="Pfam" id="PF18765">
    <property type="entry name" value="Polbeta"/>
    <property type="match status" value="1"/>
</dbReference>
<keyword evidence="3" id="KW-1185">Reference proteome</keyword>
<dbReference type="RefSeq" id="WP_034425287.1">
    <property type="nucleotide sequence ID" value="NZ_CP045798.1"/>
</dbReference>
<dbReference type="CDD" id="cd05403">
    <property type="entry name" value="NT_KNTase_like"/>
    <property type="match status" value="1"/>
</dbReference>
<name>A0A7G6E6V2_THEFR</name>
<dbReference type="PANTHER" id="PTHR43852">
    <property type="entry name" value="NUCLEOTIDYLTRANSFERASE"/>
    <property type="match status" value="1"/>
</dbReference>
<dbReference type="InterPro" id="IPR043519">
    <property type="entry name" value="NT_sf"/>
</dbReference>
<dbReference type="NCBIfam" id="NF047752">
    <property type="entry name" value="MntA_antitoxin"/>
    <property type="match status" value="1"/>
</dbReference>
<dbReference type="PANTHER" id="PTHR43852:SF3">
    <property type="entry name" value="NUCLEOTIDYLTRANSFERASE"/>
    <property type="match status" value="1"/>
</dbReference>
<reference evidence="2 3" key="1">
    <citation type="journal article" date="2019" name="Front. Microbiol.">
        <title>Thermoanaerosceptrum fracticalcis gen. nov. sp. nov., a Novel Fumarate-Fermenting Microorganism From a Deep Fractured Carbonate Aquifer of the US Great Basin.</title>
        <authorList>
            <person name="Hamilton-Brehm S.D."/>
            <person name="Stewart L.E."/>
            <person name="Zavarin M."/>
            <person name="Caldwell M."/>
            <person name="Lawson P.A."/>
            <person name="Onstott T.C."/>
            <person name="Grzymski J."/>
            <person name="Neveux I."/>
            <person name="Lollar B.S."/>
            <person name="Russell C.E."/>
            <person name="Moser D.P."/>
        </authorList>
    </citation>
    <scope>NUCLEOTIDE SEQUENCE [LARGE SCALE GENOMIC DNA]</scope>
    <source>
        <strain evidence="2 3">DRI-13</strain>
    </source>
</reference>
<dbReference type="SUPFAM" id="SSF81301">
    <property type="entry name" value="Nucleotidyltransferase"/>
    <property type="match status" value="1"/>
</dbReference>
<evidence type="ECO:0000313" key="2">
    <source>
        <dbReference type="EMBL" id="QNB47806.1"/>
    </source>
</evidence>
<dbReference type="Proteomes" id="UP000515847">
    <property type="component" value="Chromosome"/>
</dbReference>
<organism evidence="2 3">
    <name type="scientific">Thermanaerosceptrum fracticalcis</name>
    <dbReference type="NCBI Taxonomy" id="1712410"/>
    <lineage>
        <taxon>Bacteria</taxon>
        <taxon>Bacillati</taxon>
        <taxon>Bacillota</taxon>
        <taxon>Clostridia</taxon>
        <taxon>Eubacteriales</taxon>
        <taxon>Peptococcaceae</taxon>
        <taxon>Thermanaerosceptrum</taxon>
    </lineage>
</organism>
<dbReference type="EMBL" id="CP045798">
    <property type="protein sequence ID" value="QNB47806.1"/>
    <property type="molecule type" value="Genomic_DNA"/>
</dbReference>
<evidence type="ECO:0000313" key="3">
    <source>
        <dbReference type="Proteomes" id="UP000515847"/>
    </source>
</evidence>
<dbReference type="KEGG" id="tfr:BR63_16955"/>
<dbReference type="AlphaFoldDB" id="A0A7G6E6V2"/>
<dbReference type="OrthoDB" id="360741at2"/>
<feature type="domain" description="Polymerase beta nucleotidyltransferase" evidence="1">
    <location>
        <begin position="28"/>
        <end position="114"/>
    </location>
</feature>
<dbReference type="Gene3D" id="3.30.460.10">
    <property type="entry name" value="Beta Polymerase, domain 2"/>
    <property type="match status" value="1"/>
</dbReference>
<evidence type="ECO:0000259" key="1">
    <source>
        <dbReference type="Pfam" id="PF18765"/>
    </source>
</evidence>
<gene>
    <name evidence="2" type="ORF">BR63_16955</name>
</gene>
<sequence>MIFDNKALDFGFIRERLKTLPLSLEPFNQQISAVILFGSLVMGKETPLSDVDLAILYRRNLDNDELARVHSHVYGIITDLLETDDIDLINLNTAPLSMKYGAIKQSKILLLNNRKEYIDFWEQTVKQYLDFKPLLDECNKTLLETLAGRAVHG</sequence>
<dbReference type="InterPro" id="IPR041633">
    <property type="entry name" value="Polbeta"/>
</dbReference>
<accession>A0A7G6E6V2</accession>